<feature type="domain" description="Metallo-beta-lactamase" evidence="5">
    <location>
        <begin position="18"/>
        <end position="197"/>
    </location>
</feature>
<comment type="caution">
    <text evidence="6">The sequence shown here is derived from an EMBL/GenBank/DDBJ whole genome shotgun (WGS) entry which is preliminary data.</text>
</comment>
<dbReference type="InterPro" id="IPR001279">
    <property type="entry name" value="Metallo-B-lactamas"/>
</dbReference>
<sequence>MQEPGAINIEIFPLGDFQTNCFVVSRPSGVAWLVDVGQHPAEMLDHVEEAGLKVEKIILTHAHADHIAGVAEALQRFPDTPLLIHESERDFPGDASLNLSLYISQPVVAPDPTGVLTHGQTLELDGVSFEVRHTPGHSPGGITLYQPDTATAIVGDTLFAQSIGRFDFPTSDGPLLIKSIHEQLLTLPDDTRVLPGHGPETTIGRERASNPYLRETDLV</sequence>
<reference evidence="6 7" key="1">
    <citation type="submission" date="2020-08" db="EMBL/GenBank/DDBJ databases">
        <title>Genomic Encyclopedia of Type Strains, Phase IV (KMG-IV): sequencing the most valuable type-strain genomes for metagenomic binning, comparative biology and taxonomic classification.</title>
        <authorList>
            <person name="Goeker M."/>
        </authorList>
    </citation>
    <scope>NUCLEOTIDE SEQUENCE [LARGE SCALE GENOMIC DNA]</scope>
    <source>
        <strain evidence="6 7">DSM 103725</strain>
    </source>
</reference>
<protein>
    <submittedName>
        <fullName evidence="6">Glyoxylase-like metal-dependent hydrolase (Beta-lactamase superfamily II)</fullName>
    </submittedName>
</protein>
<dbReference type="GO" id="GO:0046872">
    <property type="term" value="F:metal ion binding"/>
    <property type="evidence" value="ECO:0007669"/>
    <property type="project" value="UniProtKB-KW"/>
</dbReference>
<dbReference type="PANTHER" id="PTHR46233:SF3">
    <property type="entry name" value="HYDROXYACYLGLUTATHIONE HYDROLASE GLOC"/>
    <property type="match status" value="1"/>
</dbReference>
<dbReference type="InterPro" id="IPR051453">
    <property type="entry name" value="MBL_Glyoxalase_II"/>
</dbReference>
<evidence type="ECO:0000256" key="3">
    <source>
        <dbReference type="ARBA" id="ARBA00022801"/>
    </source>
</evidence>
<dbReference type="Proteomes" id="UP000541810">
    <property type="component" value="Unassembled WGS sequence"/>
</dbReference>
<dbReference type="SUPFAM" id="SSF56281">
    <property type="entry name" value="Metallo-hydrolase/oxidoreductase"/>
    <property type="match status" value="1"/>
</dbReference>
<keyword evidence="3 6" id="KW-0378">Hydrolase</keyword>
<evidence type="ECO:0000313" key="7">
    <source>
        <dbReference type="Proteomes" id="UP000541810"/>
    </source>
</evidence>
<dbReference type="Gene3D" id="3.60.15.10">
    <property type="entry name" value="Ribonuclease Z/Hydroxyacylglutathione hydrolase-like"/>
    <property type="match status" value="1"/>
</dbReference>
<evidence type="ECO:0000313" key="6">
    <source>
        <dbReference type="EMBL" id="MBB6431441.1"/>
    </source>
</evidence>
<gene>
    <name evidence="6" type="ORF">HNQ40_003247</name>
</gene>
<evidence type="ECO:0000259" key="5">
    <source>
        <dbReference type="SMART" id="SM00849"/>
    </source>
</evidence>
<dbReference type="SMART" id="SM00849">
    <property type="entry name" value="Lactamase_B"/>
    <property type="match status" value="1"/>
</dbReference>
<name>A0A7X0H907_9BACT</name>
<dbReference type="CDD" id="cd06262">
    <property type="entry name" value="metallo-hydrolase-like_MBL-fold"/>
    <property type="match status" value="1"/>
</dbReference>
<evidence type="ECO:0000256" key="4">
    <source>
        <dbReference type="ARBA" id="ARBA00022833"/>
    </source>
</evidence>
<keyword evidence="4" id="KW-0862">Zinc</keyword>
<keyword evidence="7" id="KW-1185">Reference proteome</keyword>
<dbReference type="RefSeq" id="WP_184678907.1">
    <property type="nucleotide sequence ID" value="NZ_JACHGY010000001.1"/>
</dbReference>
<evidence type="ECO:0000256" key="1">
    <source>
        <dbReference type="ARBA" id="ARBA00001947"/>
    </source>
</evidence>
<accession>A0A7X0H907</accession>
<dbReference type="EMBL" id="JACHGY010000001">
    <property type="protein sequence ID" value="MBB6431441.1"/>
    <property type="molecule type" value="Genomic_DNA"/>
</dbReference>
<dbReference type="GO" id="GO:0016787">
    <property type="term" value="F:hydrolase activity"/>
    <property type="evidence" value="ECO:0007669"/>
    <property type="project" value="UniProtKB-KW"/>
</dbReference>
<dbReference type="InterPro" id="IPR036866">
    <property type="entry name" value="RibonucZ/Hydroxyglut_hydro"/>
</dbReference>
<proteinExistence type="predicted"/>
<comment type="cofactor">
    <cofactor evidence="1">
        <name>Zn(2+)</name>
        <dbReference type="ChEBI" id="CHEBI:29105"/>
    </cofactor>
</comment>
<organism evidence="6 7">
    <name type="scientific">Algisphaera agarilytica</name>
    <dbReference type="NCBI Taxonomy" id="1385975"/>
    <lineage>
        <taxon>Bacteria</taxon>
        <taxon>Pseudomonadati</taxon>
        <taxon>Planctomycetota</taxon>
        <taxon>Phycisphaerae</taxon>
        <taxon>Phycisphaerales</taxon>
        <taxon>Phycisphaeraceae</taxon>
        <taxon>Algisphaera</taxon>
    </lineage>
</organism>
<keyword evidence="2" id="KW-0479">Metal-binding</keyword>
<dbReference type="AlphaFoldDB" id="A0A7X0H907"/>
<dbReference type="Pfam" id="PF00753">
    <property type="entry name" value="Lactamase_B"/>
    <property type="match status" value="1"/>
</dbReference>
<evidence type="ECO:0000256" key="2">
    <source>
        <dbReference type="ARBA" id="ARBA00022723"/>
    </source>
</evidence>
<dbReference type="PANTHER" id="PTHR46233">
    <property type="entry name" value="HYDROXYACYLGLUTATHIONE HYDROLASE GLOC"/>
    <property type="match status" value="1"/>
</dbReference>